<evidence type="ECO:0000313" key="2">
    <source>
        <dbReference type="Proteomes" id="UP000272942"/>
    </source>
</evidence>
<name>A0A183AS22_9TREM</name>
<sequence>MIMKLIKNFEARCKRWKNLFRTDFSCQDDAWKMRQVVCKLGSNEQSRFVDHILLKQPKDMKFDEVILFSIRYEYLKIGKRDTEGYGMLTDLVNQDADIRTRLSSKLDLDPGVNRNSFMADSRHLLCPKHDTALAKKKIHTVDINQMYCPNNQPSVTSFKRLLVHWSKVHHVVFGLSVRMTRATLS</sequence>
<dbReference type="EMBL" id="UZAN01047911">
    <property type="protein sequence ID" value="VDP85918.1"/>
    <property type="molecule type" value="Genomic_DNA"/>
</dbReference>
<dbReference type="Proteomes" id="UP000272942">
    <property type="component" value="Unassembled WGS sequence"/>
</dbReference>
<evidence type="ECO:0000313" key="1">
    <source>
        <dbReference type="EMBL" id="VDP85918.1"/>
    </source>
</evidence>
<keyword evidence="2" id="KW-1185">Reference proteome</keyword>
<evidence type="ECO:0000313" key="3">
    <source>
        <dbReference type="WBParaSite" id="ECPE_0000978801-mRNA-1"/>
    </source>
</evidence>
<dbReference type="WBParaSite" id="ECPE_0000978801-mRNA-1">
    <property type="protein sequence ID" value="ECPE_0000978801-mRNA-1"/>
    <property type="gene ID" value="ECPE_0000978801"/>
</dbReference>
<organism evidence="3">
    <name type="scientific">Echinostoma caproni</name>
    <dbReference type="NCBI Taxonomy" id="27848"/>
    <lineage>
        <taxon>Eukaryota</taxon>
        <taxon>Metazoa</taxon>
        <taxon>Spiralia</taxon>
        <taxon>Lophotrochozoa</taxon>
        <taxon>Platyhelminthes</taxon>
        <taxon>Trematoda</taxon>
        <taxon>Digenea</taxon>
        <taxon>Plagiorchiida</taxon>
        <taxon>Echinostomata</taxon>
        <taxon>Echinostomatoidea</taxon>
        <taxon>Echinostomatidae</taxon>
        <taxon>Echinostoma</taxon>
    </lineage>
</organism>
<proteinExistence type="predicted"/>
<dbReference type="AlphaFoldDB" id="A0A183AS22"/>
<gene>
    <name evidence="1" type="ORF">ECPE_LOCUS9757</name>
</gene>
<protein>
    <submittedName>
        <fullName evidence="3">DNA-directed RNA polymerase</fullName>
    </submittedName>
</protein>
<reference evidence="1 2" key="2">
    <citation type="submission" date="2018-11" db="EMBL/GenBank/DDBJ databases">
        <authorList>
            <consortium name="Pathogen Informatics"/>
        </authorList>
    </citation>
    <scope>NUCLEOTIDE SEQUENCE [LARGE SCALE GENOMIC DNA]</scope>
    <source>
        <strain evidence="1 2">Egypt</strain>
    </source>
</reference>
<dbReference type="OrthoDB" id="6276858at2759"/>
<accession>A0A183AS22</accession>
<reference evidence="3" key="1">
    <citation type="submission" date="2016-06" db="UniProtKB">
        <authorList>
            <consortium name="WormBaseParasite"/>
        </authorList>
    </citation>
    <scope>IDENTIFICATION</scope>
</reference>